<dbReference type="InterPro" id="IPR003852">
    <property type="entry name" value="Sig_transdc_His_kinase_KdpD_N"/>
</dbReference>
<keyword evidence="6" id="KW-1185">Reference proteome</keyword>
<sequence length="149" mass="16766">ERVPSIHWQRAGKEQKDLPLDVLLARNPEVLLVDGLAHRNREDARFKSRLEDIQFLMDHGISIITTINVYELAGEDEFVFKMTGIKAEDTVPSNTLELADEVRLIDVSPETILKRIDEGVLGDSTHPALSRRGNLGVLREISLRLMAEG</sequence>
<dbReference type="PANTHER" id="PTHR45569">
    <property type="entry name" value="SENSOR PROTEIN KDPD"/>
    <property type="match status" value="1"/>
</dbReference>
<gene>
    <name evidence="5" type="ORF">K0U00_48065</name>
</gene>
<evidence type="ECO:0000256" key="3">
    <source>
        <dbReference type="ARBA" id="ARBA00023012"/>
    </source>
</evidence>
<dbReference type="EMBL" id="JAHZIK010003319">
    <property type="protein sequence ID" value="MBW7461833.1"/>
    <property type="molecule type" value="Genomic_DNA"/>
</dbReference>
<proteinExistence type="predicted"/>
<dbReference type="Proteomes" id="UP001519887">
    <property type="component" value="Unassembled WGS sequence"/>
</dbReference>
<feature type="non-terminal residue" evidence="5">
    <location>
        <position position="149"/>
    </location>
</feature>
<evidence type="ECO:0000259" key="4">
    <source>
        <dbReference type="Pfam" id="PF02702"/>
    </source>
</evidence>
<dbReference type="Pfam" id="PF02702">
    <property type="entry name" value="KdpD"/>
    <property type="match status" value="1"/>
</dbReference>
<evidence type="ECO:0000256" key="1">
    <source>
        <dbReference type="ARBA" id="ARBA00022679"/>
    </source>
</evidence>
<accession>A0ABS7CLM4</accession>
<evidence type="ECO:0000313" key="6">
    <source>
        <dbReference type="Proteomes" id="UP001519887"/>
    </source>
</evidence>
<keyword evidence="1" id="KW-0808">Transferase</keyword>
<feature type="domain" description="Signal transduction histidine kinase osmosensitive K+ channel sensor N-terminal" evidence="4">
    <location>
        <begin position="1"/>
        <end position="148"/>
    </location>
</feature>
<keyword evidence="2 5" id="KW-0418">Kinase</keyword>
<keyword evidence="3" id="KW-0902">Two-component regulatory system</keyword>
<dbReference type="GO" id="GO:0016301">
    <property type="term" value="F:kinase activity"/>
    <property type="evidence" value="ECO:0007669"/>
    <property type="project" value="UniProtKB-KW"/>
</dbReference>
<organism evidence="5 6">
    <name type="scientific">Paenibacillus sepulcri</name>
    <dbReference type="NCBI Taxonomy" id="359917"/>
    <lineage>
        <taxon>Bacteria</taxon>
        <taxon>Bacillati</taxon>
        <taxon>Bacillota</taxon>
        <taxon>Bacilli</taxon>
        <taxon>Bacillales</taxon>
        <taxon>Paenibacillaceae</taxon>
        <taxon>Paenibacillus</taxon>
    </lineage>
</organism>
<dbReference type="InterPro" id="IPR052023">
    <property type="entry name" value="Histidine_kinase_KdpD"/>
</dbReference>
<dbReference type="Gene3D" id="3.40.50.300">
    <property type="entry name" value="P-loop containing nucleotide triphosphate hydrolases"/>
    <property type="match status" value="1"/>
</dbReference>
<protein>
    <submittedName>
        <fullName evidence="5">Histidine kinase</fullName>
    </submittedName>
</protein>
<dbReference type="InterPro" id="IPR027417">
    <property type="entry name" value="P-loop_NTPase"/>
</dbReference>
<feature type="non-terminal residue" evidence="5">
    <location>
        <position position="1"/>
    </location>
</feature>
<evidence type="ECO:0000256" key="2">
    <source>
        <dbReference type="ARBA" id="ARBA00022777"/>
    </source>
</evidence>
<name>A0ABS7CLM4_9BACL</name>
<evidence type="ECO:0000313" key="5">
    <source>
        <dbReference type="EMBL" id="MBW7461833.1"/>
    </source>
</evidence>
<dbReference type="PANTHER" id="PTHR45569:SF1">
    <property type="entry name" value="SENSOR PROTEIN KDPD"/>
    <property type="match status" value="1"/>
</dbReference>
<comment type="caution">
    <text evidence="5">The sequence shown here is derived from an EMBL/GenBank/DDBJ whole genome shotgun (WGS) entry which is preliminary data.</text>
</comment>
<reference evidence="5 6" key="1">
    <citation type="submission" date="2021-07" db="EMBL/GenBank/DDBJ databases">
        <title>Paenibacillus radiodurans sp. nov., isolated from the southeastern edge of Tengger Desert.</title>
        <authorList>
            <person name="Zhang G."/>
        </authorList>
    </citation>
    <scope>NUCLEOTIDE SEQUENCE [LARGE SCALE GENOMIC DNA]</scope>
    <source>
        <strain evidence="5 6">CCM 7311</strain>
    </source>
</reference>